<comment type="caution">
    <text evidence="2">The sequence shown here is derived from an EMBL/GenBank/DDBJ whole genome shotgun (WGS) entry which is preliminary data.</text>
</comment>
<organism evidence="2 3">
    <name type="scientific">Candidatus Staskawiczbacteria bacterium RIFCSPHIGHO2_01_FULL_36_16</name>
    <dbReference type="NCBI Taxonomy" id="1802200"/>
    <lineage>
        <taxon>Bacteria</taxon>
        <taxon>Candidatus Staskawicziibacteriota</taxon>
    </lineage>
</organism>
<name>A0A1G2HS16_9BACT</name>
<protein>
    <recommendedName>
        <fullName evidence="4">EamA domain-containing protein</fullName>
    </recommendedName>
</protein>
<keyword evidence="1" id="KW-0472">Membrane</keyword>
<reference evidence="2 3" key="1">
    <citation type="journal article" date="2016" name="Nat. Commun.">
        <title>Thousands of microbial genomes shed light on interconnected biogeochemical processes in an aquifer system.</title>
        <authorList>
            <person name="Anantharaman K."/>
            <person name="Brown C.T."/>
            <person name="Hug L.A."/>
            <person name="Sharon I."/>
            <person name="Castelle C.J."/>
            <person name="Probst A.J."/>
            <person name="Thomas B.C."/>
            <person name="Singh A."/>
            <person name="Wilkins M.J."/>
            <person name="Karaoz U."/>
            <person name="Brodie E.L."/>
            <person name="Williams K.H."/>
            <person name="Hubbard S.S."/>
            <person name="Banfield J.F."/>
        </authorList>
    </citation>
    <scope>NUCLEOTIDE SEQUENCE [LARGE SCALE GENOMIC DNA]</scope>
</reference>
<dbReference type="EMBL" id="MHOM01000009">
    <property type="protein sequence ID" value="OGZ65267.1"/>
    <property type="molecule type" value="Genomic_DNA"/>
</dbReference>
<evidence type="ECO:0000256" key="1">
    <source>
        <dbReference type="SAM" id="Phobius"/>
    </source>
</evidence>
<feature type="transmembrane region" description="Helical" evidence="1">
    <location>
        <begin position="63"/>
        <end position="81"/>
    </location>
</feature>
<feature type="transmembrane region" description="Helical" evidence="1">
    <location>
        <begin position="252"/>
        <end position="269"/>
    </location>
</feature>
<evidence type="ECO:0000313" key="3">
    <source>
        <dbReference type="Proteomes" id="UP000177190"/>
    </source>
</evidence>
<proteinExistence type="predicted"/>
<gene>
    <name evidence="2" type="ORF">A2812_00190</name>
</gene>
<dbReference type="SUPFAM" id="SSF103481">
    <property type="entry name" value="Multidrug resistance efflux transporter EmrE"/>
    <property type="match status" value="1"/>
</dbReference>
<keyword evidence="1" id="KW-0812">Transmembrane</keyword>
<keyword evidence="1" id="KW-1133">Transmembrane helix</keyword>
<evidence type="ECO:0000313" key="2">
    <source>
        <dbReference type="EMBL" id="OGZ65267.1"/>
    </source>
</evidence>
<feature type="transmembrane region" description="Helical" evidence="1">
    <location>
        <begin position="174"/>
        <end position="194"/>
    </location>
</feature>
<dbReference type="Proteomes" id="UP000177190">
    <property type="component" value="Unassembled WGS sequence"/>
</dbReference>
<feature type="transmembrane region" description="Helical" evidence="1">
    <location>
        <begin position="33"/>
        <end position="57"/>
    </location>
</feature>
<feature type="transmembrane region" description="Helical" evidence="1">
    <location>
        <begin position="93"/>
        <end position="112"/>
    </location>
</feature>
<sequence length="300" mass="33728">MISWLLVIILAYFFFSLASLGDKLVLNRKADPAVYTFYVGFFSILLAVIIPFINFRFPDAKTLVWIIAEAGVYLPGLYLMYIAVNKFEVSKVITTIGATQPVFIFALTWIFWGPQTMTAKVILAFIILLSGSIIISVEKNINLTADYLKITILASLMFSLDYIFSKFVFSSMTFWQGFIWMRIFISLFSLLFLISRKNRKAIFAKQTVSDKKTGAIFALTQMSGGTANILQSFAIFLAPVAFLPVINSLRGAQYVFLFLITLFLSVFLPKILKEKISKTAIVQKIISIILISAGLAILIF</sequence>
<feature type="transmembrane region" description="Helical" evidence="1">
    <location>
        <begin position="6"/>
        <end position="26"/>
    </location>
</feature>
<feature type="transmembrane region" description="Helical" evidence="1">
    <location>
        <begin position="215"/>
        <end position="246"/>
    </location>
</feature>
<dbReference type="STRING" id="1802200.A2812_00190"/>
<dbReference type="InterPro" id="IPR037185">
    <property type="entry name" value="EmrE-like"/>
</dbReference>
<feature type="transmembrane region" description="Helical" evidence="1">
    <location>
        <begin position="281"/>
        <end position="299"/>
    </location>
</feature>
<accession>A0A1G2HS16</accession>
<evidence type="ECO:0008006" key="4">
    <source>
        <dbReference type="Google" id="ProtNLM"/>
    </source>
</evidence>
<feature type="transmembrane region" description="Helical" evidence="1">
    <location>
        <begin position="118"/>
        <end position="135"/>
    </location>
</feature>
<dbReference type="AlphaFoldDB" id="A0A1G2HS16"/>